<evidence type="ECO:0000313" key="2">
    <source>
        <dbReference type="Proteomes" id="UP001169066"/>
    </source>
</evidence>
<proteinExistence type="predicted"/>
<dbReference type="RefSeq" id="WP_289400798.1">
    <property type="nucleotide sequence ID" value="NZ_JAQIBC010000001.1"/>
</dbReference>
<organism evidence="1 2">
    <name type="scientific">Sulfurovum xiamenensis</name>
    <dbReference type="NCBI Taxonomy" id="3019066"/>
    <lineage>
        <taxon>Bacteria</taxon>
        <taxon>Pseudomonadati</taxon>
        <taxon>Campylobacterota</taxon>
        <taxon>Epsilonproteobacteria</taxon>
        <taxon>Campylobacterales</taxon>
        <taxon>Sulfurovaceae</taxon>
        <taxon>Sulfurovum</taxon>
    </lineage>
</organism>
<dbReference type="InterPro" id="IPR039498">
    <property type="entry name" value="NTP_transf_5"/>
</dbReference>
<evidence type="ECO:0000313" key="1">
    <source>
        <dbReference type="EMBL" id="MDM5262625.1"/>
    </source>
</evidence>
<dbReference type="Pfam" id="PF14907">
    <property type="entry name" value="NTP_transf_5"/>
    <property type="match status" value="1"/>
</dbReference>
<comment type="caution">
    <text evidence="1">The sequence shown here is derived from an EMBL/GenBank/DDBJ whole genome shotgun (WGS) entry which is preliminary data.</text>
</comment>
<gene>
    <name evidence="1" type="ORF">PF327_00210</name>
</gene>
<keyword evidence="2" id="KW-1185">Reference proteome</keyword>
<dbReference type="Proteomes" id="UP001169066">
    <property type="component" value="Unassembled WGS sequence"/>
</dbReference>
<name>A0ABT7QNS9_9BACT</name>
<sequence length="388" mass="45826">MQLNDDLKFLVACCQTEPSVDDNKFILSYLNAERFDLNALISLANQHGVLPLVYKTMKKIVVDDPNFIQHFLSELKPYYMSIVQRNMLMTTELINIIKLLRENQMEAIAFKGPTLSQKAYGDITLRQFGDLDILIKRSDVSTMIGLLIAEGYVPQLELDTKLKETFLNALNVIGFYKNTSNILIEVHWELLSKNYAIAWDEDALWGQKRESITINKFSLQVLPCEEQLLYLCTHGSKHLFERLEWICDIDRYIKVNPDINWTYLLNEAKKRGIKRMLYLGLTLCQHFFRLELPELIEENIKQDKKLSELISKVIKSNFSETSKEGKNYSYLMLIWNLRENLPDKFRFTWYAFFAPQFDDFKFIQLPNYLAFLYPLVRQFRLIKKYIQR</sequence>
<dbReference type="EMBL" id="JAQIBC010000001">
    <property type="protein sequence ID" value="MDM5262625.1"/>
    <property type="molecule type" value="Genomic_DNA"/>
</dbReference>
<protein>
    <submittedName>
        <fullName evidence="1">Nucleotidyltransferase family protein</fullName>
    </submittedName>
</protein>
<reference evidence="1" key="1">
    <citation type="submission" date="2023-01" db="EMBL/GenBank/DDBJ databases">
        <title>Sulfurovum sp. XTW-4 genome assembly.</title>
        <authorList>
            <person name="Wang J."/>
        </authorList>
    </citation>
    <scope>NUCLEOTIDE SEQUENCE</scope>
    <source>
        <strain evidence="1">XTW-4</strain>
    </source>
</reference>
<accession>A0ABT7QNS9</accession>